<dbReference type="SUPFAM" id="SSF52540">
    <property type="entry name" value="P-loop containing nucleoside triphosphate hydrolases"/>
    <property type="match status" value="1"/>
</dbReference>
<dbReference type="PROSITE" id="PS00211">
    <property type="entry name" value="ABC_TRANSPORTER_1"/>
    <property type="match status" value="1"/>
</dbReference>
<dbReference type="InterPro" id="IPR017871">
    <property type="entry name" value="ABC_transporter-like_CS"/>
</dbReference>
<dbReference type="SMART" id="SM00382">
    <property type="entry name" value="AAA"/>
    <property type="match status" value="1"/>
</dbReference>
<dbReference type="Pfam" id="PF00005">
    <property type="entry name" value="ABC_tran"/>
    <property type="match status" value="1"/>
</dbReference>
<dbReference type="CDD" id="cd03255">
    <property type="entry name" value="ABC_MJ0796_LolCDE_FtsE"/>
    <property type="match status" value="1"/>
</dbReference>
<reference evidence="6 7" key="1">
    <citation type="submission" date="2020-03" db="EMBL/GenBank/DDBJ databases">
        <title>Soil Listeria distribution.</title>
        <authorList>
            <person name="Liao J."/>
            <person name="Wiedmann M."/>
        </authorList>
    </citation>
    <scope>NUCLEOTIDE SEQUENCE [LARGE SCALE GENOMIC DNA]</scope>
    <source>
        <strain evidence="6 7">FSL L7-0990</strain>
    </source>
</reference>
<keyword evidence="2" id="KW-0813">Transport</keyword>
<evidence type="ECO:0000256" key="4">
    <source>
        <dbReference type="ARBA" id="ARBA00022840"/>
    </source>
</evidence>
<dbReference type="InterPro" id="IPR017911">
    <property type="entry name" value="MacB-like_ATP-bd"/>
</dbReference>
<evidence type="ECO:0000256" key="2">
    <source>
        <dbReference type="ARBA" id="ARBA00022448"/>
    </source>
</evidence>
<accession>A0A842B6M6</accession>
<proteinExistence type="inferred from homology"/>
<evidence type="ECO:0000259" key="5">
    <source>
        <dbReference type="PROSITE" id="PS50893"/>
    </source>
</evidence>
<dbReference type="InterPro" id="IPR027417">
    <property type="entry name" value="P-loop_NTPase"/>
</dbReference>
<dbReference type="AlphaFoldDB" id="A0A842B6M6"/>
<keyword evidence="4 6" id="KW-0067">ATP-binding</keyword>
<dbReference type="Proteomes" id="UP000548082">
    <property type="component" value="Unassembled WGS sequence"/>
</dbReference>
<dbReference type="Gene3D" id="3.40.50.300">
    <property type="entry name" value="P-loop containing nucleotide triphosphate hydrolases"/>
    <property type="match status" value="1"/>
</dbReference>
<protein>
    <submittedName>
        <fullName evidence="6">ABC transporter ATP-binding protein</fullName>
    </submittedName>
</protein>
<feature type="domain" description="ABC transporter" evidence="5">
    <location>
        <begin position="5"/>
        <end position="223"/>
    </location>
</feature>
<dbReference type="GO" id="GO:0016887">
    <property type="term" value="F:ATP hydrolysis activity"/>
    <property type="evidence" value="ECO:0007669"/>
    <property type="project" value="InterPro"/>
</dbReference>
<evidence type="ECO:0000256" key="1">
    <source>
        <dbReference type="ARBA" id="ARBA00005417"/>
    </source>
</evidence>
<dbReference type="InterPro" id="IPR003439">
    <property type="entry name" value="ABC_transporter-like_ATP-bd"/>
</dbReference>
<evidence type="ECO:0000313" key="6">
    <source>
        <dbReference type="EMBL" id="MBC1797969.1"/>
    </source>
</evidence>
<evidence type="ECO:0000256" key="3">
    <source>
        <dbReference type="ARBA" id="ARBA00022741"/>
    </source>
</evidence>
<dbReference type="GO" id="GO:0005524">
    <property type="term" value="F:ATP binding"/>
    <property type="evidence" value="ECO:0007669"/>
    <property type="project" value="UniProtKB-KW"/>
</dbReference>
<sequence>MSILMHCENICKTYADNTQPTLFNINLTIRENTLYFIKGPSGSGKSTLLNILSLIDTCSSGILKFNNLDISSISTRAKNQLLLNNIGMIFQKYNLLSQLNVIENIMISNLYADFSGKNYVKHKAKQLIQLLHLEGLEERKVNQLSGGQQQRVAIARVLMQEPELLLADEPTANVDKETEAIIMDIFMQYREKGTLIIVSHNDSYADIVDESYELNEGRLSVYG</sequence>
<gene>
    <name evidence="6" type="ORF">HCA55_14635</name>
</gene>
<dbReference type="EMBL" id="JAARVD010000008">
    <property type="protein sequence ID" value="MBC1797969.1"/>
    <property type="molecule type" value="Genomic_DNA"/>
</dbReference>
<dbReference type="PANTHER" id="PTHR42798">
    <property type="entry name" value="LIPOPROTEIN-RELEASING SYSTEM ATP-BINDING PROTEIN LOLD"/>
    <property type="match status" value="1"/>
</dbReference>
<keyword evidence="3" id="KW-0547">Nucleotide-binding</keyword>
<organism evidence="6 7">
    <name type="scientific">Listeria booriae</name>
    <dbReference type="NCBI Taxonomy" id="1552123"/>
    <lineage>
        <taxon>Bacteria</taxon>
        <taxon>Bacillati</taxon>
        <taxon>Bacillota</taxon>
        <taxon>Bacilli</taxon>
        <taxon>Bacillales</taxon>
        <taxon>Listeriaceae</taxon>
        <taxon>Listeria</taxon>
    </lineage>
</organism>
<dbReference type="RefSeq" id="WP_185545500.1">
    <property type="nucleotide sequence ID" value="NZ_JAARVD010000008.1"/>
</dbReference>
<dbReference type="PANTHER" id="PTHR42798:SF7">
    <property type="entry name" value="ALPHA-D-RIBOSE 1-METHYLPHOSPHONATE 5-TRIPHOSPHATE SYNTHASE SUBUNIT PHNL"/>
    <property type="match status" value="1"/>
</dbReference>
<dbReference type="InterPro" id="IPR003593">
    <property type="entry name" value="AAA+_ATPase"/>
</dbReference>
<comment type="similarity">
    <text evidence="1">Belongs to the ABC transporter superfamily.</text>
</comment>
<evidence type="ECO:0000313" key="7">
    <source>
        <dbReference type="Proteomes" id="UP000548082"/>
    </source>
</evidence>
<dbReference type="PROSITE" id="PS50893">
    <property type="entry name" value="ABC_TRANSPORTER_2"/>
    <property type="match status" value="1"/>
</dbReference>
<name>A0A842B6M6_9LIST</name>
<comment type="caution">
    <text evidence="6">The sequence shown here is derived from an EMBL/GenBank/DDBJ whole genome shotgun (WGS) entry which is preliminary data.</text>
</comment>